<dbReference type="AlphaFoldDB" id="A0A4V3WAH9"/>
<dbReference type="PROSITE" id="PS50801">
    <property type="entry name" value="STAS"/>
    <property type="match status" value="1"/>
</dbReference>
<feature type="region of interest" description="Disordered" evidence="1">
    <location>
        <begin position="1"/>
        <end position="37"/>
    </location>
</feature>
<sequence>MALPFFGKKPSSGSGDAGERGAAAAPGGDRKPPPTELSTLDFTGGDASHALARCAGQVEVQELDAGGGAAYEEAAVLYANGNVADAEKVLVAVLEDPAGSASEGLWMMLLDLYKLTGQRQSFESHVLDYATRFERSPPPWEDLSSPRARARGDATPLINLSGNLNGQAAPQFQQISVIGRKGGAIRIDLTRLRSVDDEGCRLFLELLRQLAAERVKVSVLKGSQLANMLAGQIAPGRAENREAWLLMLEMLQYTGEQERFEEVAVDYAITFEESPPSWMGKSEAGLTATSVETVTDKLDTGFSLEGEIIGTQTEGIRKLAAYAAELQNVDVDCAQLRRMDFVSAGTLFNILATLQAQGKLVVLHKVNAMVAALLRVMGVDQVAQVMLRS</sequence>
<reference evidence="3 4" key="1">
    <citation type="submission" date="2019-04" db="EMBL/GenBank/DDBJ databases">
        <title>Azoarcus rhizosphaerae sp. nov. isolated from rhizosphere of Ficus religiosa.</title>
        <authorList>
            <person name="Lin S.-Y."/>
            <person name="Hameed A."/>
            <person name="Hsu Y.-H."/>
            <person name="Young C.-C."/>
        </authorList>
    </citation>
    <scope>NUCLEOTIDE SEQUENCE [LARGE SCALE GENOMIC DNA]</scope>
    <source>
        <strain evidence="3 4">CC-YHH848</strain>
    </source>
</reference>
<dbReference type="InterPro" id="IPR036513">
    <property type="entry name" value="STAS_dom_sf"/>
</dbReference>
<dbReference type="OrthoDB" id="5298269at2"/>
<name>A0A4V3WAH9_9RHOO</name>
<dbReference type="Pfam" id="PF13466">
    <property type="entry name" value="STAS_2"/>
    <property type="match status" value="1"/>
</dbReference>
<dbReference type="InterPro" id="IPR058548">
    <property type="entry name" value="MlaB-like_STAS"/>
</dbReference>
<dbReference type="RefSeq" id="WP_136385857.1">
    <property type="nucleotide sequence ID" value="NZ_SSOD01000013.1"/>
</dbReference>
<evidence type="ECO:0000313" key="4">
    <source>
        <dbReference type="Proteomes" id="UP000307956"/>
    </source>
</evidence>
<proteinExistence type="predicted"/>
<comment type="caution">
    <text evidence="3">The sequence shown here is derived from an EMBL/GenBank/DDBJ whole genome shotgun (WGS) entry which is preliminary data.</text>
</comment>
<gene>
    <name evidence="3" type="ORF">E6O51_15205</name>
</gene>
<protein>
    <submittedName>
        <fullName evidence="3">STAS domain-containing protein</fullName>
    </submittedName>
</protein>
<feature type="domain" description="STAS" evidence="2">
    <location>
        <begin position="302"/>
        <end position="389"/>
    </location>
</feature>
<dbReference type="SUPFAM" id="SSF52091">
    <property type="entry name" value="SpoIIaa-like"/>
    <property type="match status" value="1"/>
</dbReference>
<dbReference type="Proteomes" id="UP000307956">
    <property type="component" value="Unassembled WGS sequence"/>
</dbReference>
<dbReference type="Gene3D" id="3.30.750.24">
    <property type="entry name" value="STAS domain"/>
    <property type="match status" value="2"/>
</dbReference>
<organism evidence="3 4">
    <name type="scientific">Pseudothauera rhizosphaerae</name>
    <dbReference type="NCBI Taxonomy" id="2565932"/>
    <lineage>
        <taxon>Bacteria</taxon>
        <taxon>Pseudomonadati</taxon>
        <taxon>Pseudomonadota</taxon>
        <taxon>Betaproteobacteria</taxon>
        <taxon>Rhodocyclales</taxon>
        <taxon>Zoogloeaceae</taxon>
        <taxon>Pseudothauera</taxon>
    </lineage>
</organism>
<keyword evidence="4" id="KW-1185">Reference proteome</keyword>
<evidence type="ECO:0000313" key="3">
    <source>
        <dbReference type="EMBL" id="THF59342.1"/>
    </source>
</evidence>
<dbReference type="InterPro" id="IPR002645">
    <property type="entry name" value="STAS_dom"/>
</dbReference>
<accession>A0A4V3WAH9</accession>
<dbReference type="EMBL" id="SSOD01000013">
    <property type="protein sequence ID" value="THF59342.1"/>
    <property type="molecule type" value="Genomic_DNA"/>
</dbReference>
<evidence type="ECO:0000259" key="2">
    <source>
        <dbReference type="PROSITE" id="PS50801"/>
    </source>
</evidence>
<evidence type="ECO:0000256" key="1">
    <source>
        <dbReference type="SAM" id="MobiDB-lite"/>
    </source>
</evidence>